<dbReference type="InterPro" id="IPR044066">
    <property type="entry name" value="TRIAD_supradom"/>
</dbReference>
<dbReference type="eggNOG" id="KOG2541">
    <property type="taxonomic scope" value="Eukaryota"/>
</dbReference>
<dbReference type="GO" id="GO:0070530">
    <property type="term" value="F:K63-linked polyubiquitin modification-dependent protein binding"/>
    <property type="evidence" value="ECO:0007669"/>
    <property type="project" value="TreeGrafter"/>
</dbReference>
<dbReference type="STRING" id="13249.T1HCE2"/>
<dbReference type="SMART" id="SM00647">
    <property type="entry name" value="IBR"/>
    <property type="match status" value="2"/>
</dbReference>
<dbReference type="InterPro" id="IPR047540">
    <property type="entry name" value="BRcat_RBR_RNF31-like"/>
</dbReference>
<dbReference type="GO" id="GO:0071797">
    <property type="term" value="C:LUBAC complex"/>
    <property type="evidence" value="ECO:0007669"/>
    <property type="project" value="InterPro"/>
</dbReference>
<proteinExistence type="predicted"/>
<organism evidence="2 3">
    <name type="scientific">Rhodnius prolixus</name>
    <name type="common">Triatomid bug</name>
    <dbReference type="NCBI Taxonomy" id="13249"/>
    <lineage>
        <taxon>Eukaryota</taxon>
        <taxon>Metazoa</taxon>
        <taxon>Ecdysozoa</taxon>
        <taxon>Arthropoda</taxon>
        <taxon>Hexapoda</taxon>
        <taxon>Insecta</taxon>
        <taxon>Pterygota</taxon>
        <taxon>Neoptera</taxon>
        <taxon>Paraneoptera</taxon>
        <taxon>Hemiptera</taxon>
        <taxon>Heteroptera</taxon>
        <taxon>Panheteroptera</taxon>
        <taxon>Cimicomorpha</taxon>
        <taxon>Reduviidae</taxon>
        <taxon>Triatominae</taxon>
        <taxon>Rhodnius</taxon>
    </lineage>
</organism>
<feature type="compositionally biased region" description="Polar residues" evidence="1">
    <location>
        <begin position="83"/>
        <end position="94"/>
    </location>
</feature>
<dbReference type="GO" id="GO:0061630">
    <property type="term" value="F:ubiquitin protein ligase activity"/>
    <property type="evidence" value="ECO:0007669"/>
    <property type="project" value="TreeGrafter"/>
</dbReference>
<feature type="compositionally biased region" description="Polar residues" evidence="1">
    <location>
        <begin position="587"/>
        <end position="622"/>
    </location>
</feature>
<dbReference type="Gene3D" id="1.10.8.10">
    <property type="entry name" value="DNA helicase RuvA subunit, C-terminal domain"/>
    <property type="match status" value="1"/>
</dbReference>
<dbReference type="GO" id="GO:1990450">
    <property type="term" value="F:linear polyubiquitin binding"/>
    <property type="evidence" value="ECO:0007669"/>
    <property type="project" value="TreeGrafter"/>
</dbReference>
<dbReference type="OMA" id="HERKENN"/>
<protein>
    <submittedName>
        <fullName evidence="2">RING-type domain-containing protein</fullName>
    </submittedName>
</protein>
<dbReference type="Gene3D" id="3.30.40.10">
    <property type="entry name" value="Zinc/RING finger domain, C3HC4 (zinc finger)"/>
    <property type="match status" value="1"/>
</dbReference>
<keyword evidence="3" id="KW-1185">Reference proteome</keyword>
<dbReference type="CDD" id="cd16631">
    <property type="entry name" value="mRING-HC-C4C4_RBR_HOIP"/>
    <property type="match status" value="1"/>
</dbReference>
<feature type="region of interest" description="Disordered" evidence="1">
    <location>
        <begin position="586"/>
        <end position="628"/>
    </location>
</feature>
<dbReference type="Pfam" id="PF01485">
    <property type="entry name" value="IBR"/>
    <property type="match status" value="1"/>
</dbReference>
<dbReference type="InterPro" id="IPR041031">
    <property type="entry name" value="RNF31_C"/>
</dbReference>
<dbReference type="SUPFAM" id="SSF53474">
    <property type="entry name" value="alpha/beta-Hydrolases"/>
    <property type="match status" value="1"/>
</dbReference>
<dbReference type="GO" id="GO:0036435">
    <property type="term" value="F:K48-linked polyubiquitin modification-dependent protein binding"/>
    <property type="evidence" value="ECO:0007669"/>
    <property type="project" value="TreeGrafter"/>
</dbReference>
<dbReference type="InterPro" id="IPR026254">
    <property type="entry name" value="RNF31-like"/>
</dbReference>
<dbReference type="InterPro" id="IPR029058">
    <property type="entry name" value="AB_hydrolase_fold"/>
</dbReference>
<dbReference type="InParanoid" id="T1HCE2"/>
<dbReference type="GO" id="GO:0008270">
    <property type="term" value="F:zinc ion binding"/>
    <property type="evidence" value="ECO:0007669"/>
    <property type="project" value="InterPro"/>
</dbReference>
<dbReference type="GO" id="GO:0097039">
    <property type="term" value="P:protein linear polyubiquitination"/>
    <property type="evidence" value="ECO:0007669"/>
    <property type="project" value="TreeGrafter"/>
</dbReference>
<dbReference type="InterPro" id="IPR047541">
    <property type="entry name" value="RNF31_RBR_mRING-HC-like"/>
</dbReference>
<dbReference type="EMBL" id="ACPB03001109">
    <property type="status" value="NOT_ANNOTATED_CDS"/>
    <property type="molecule type" value="Genomic_DNA"/>
</dbReference>
<accession>T1HCE2</accession>
<evidence type="ECO:0000313" key="2">
    <source>
        <dbReference type="EnsemblMetazoa" id="RPRC001706-PA"/>
    </source>
</evidence>
<dbReference type="FunCoup" id="T1HCE2">
    <property type="interactions" value="7"/>
</dbReference>
<dbReference type="InterPro" id="IPR047542">
    <property type="entry name" value="Rcat_RBR_RNF31-like"/>
</dbReference>
<reference evidence="2" key="1">
    <citation type="submission" date="2015-05" db="UniProtKB">
        <authorList>
            <consortium name="EnsemblMetazoa"/>
        </authorList>
    </citation>
    <scope>IDENTIFICATION</scope>
</reference>
<dbReference type="Pfam" id="PF22191">
    <property type="entry name" value="IBR_1"/>
    <property type="match status" value="1"/>
</dbReference>
<dbReference type="Proteomes" id="UP000015103">
    <property type="component" value="Unassembled WGS sequence"/>
</dbReference>
<dbReference type="SUPFAM" id="SSF57850">
    <property type="entry name" value="RING/U-box"/>
    <property type="match status" value="3"/>
</dbReference>
<dbReference type="InterPro" id="IPR001841">
    <property type="entry name" value="Znf_RING"/>
</dbReference>
<sequence>MKYVVGPEEIREPIRNLSSKGTSPPPQSISTQTYDVTGHKLKRATSLAEYDWKTPQRSHSRQSLLSDTQSLPVTPPKGRSPDRFSQSDVASNPISQPPPPQRKSSEQIGLTSQRNPRRAGSQAPDYISTLVQKQVTQGLEMVKLLRDAEENQFTADDLAVALTHCEDEDPILWLQQNWRNMIDTVVTLATNYGHERKENTVGTISASEARDALRLHDGNVWAAVTECVDQRQRKYAELLSRGNFSREDIVTMLTSHHGNVEAAYTELNKSQLKPFLMRIWGPPQTNDNDSADFTKLAHDNNEWMGRGGGKQFREVSSYNSDINNDRIHKWLENQIYKPNLSQSMMHLNLIGKLDSDDRISVNLKRRQSVASNSYKTGKNSDVHRYLQSYFEANDNSLQINNKCTSMVNLNKNIEMNLVDRNLIIDALKVSNFNVNKNKTDESVSELMDSLSNEDNASNVGRDFAIEPQHIINEYENLQISNNLVEQISNEEINSSSSQISSEPVSNEEFLNQIQALRETFQLREDEDIVDVDLEVEHELSSSESYESLASEDKDKEQTEFDEEDVFPYIKNLEDGQVIDESAEMCEQVNQSRGSINSQELEPSSKNQVTRLENSTETDINNSSKDEENVTEFRIKLPSKRTYSMEVEGSPRIEVKQSDNYTVHVNKVNVNAPSSNEVPYGSLDLPESEIDRNLTALKEEITLIINGNRSENLPTLVFRNEIITDNNNTSETLDYEISNNCEVVKNEVIEEAVLPKHTYHEESINKEINEFPIPVIGTDMSIASERKGDHLLDSLTASVPKSTSKASDSFDTVGEAYIEVKEDSSLKAVPKDFNEEVEEEPHEDVDKKLQETKLGSENFTEELEKVNTSASNGVEVLTCLTTKVEEVLTDTREDSKPRSENVINSEETITLLIKEDQISVENTVDPKSDTIITNVDPKLTFHEEILEKSVVSDDQHHEICKSGIVEISENSSINSPITVVYNKIINEDKSHLVSYASDGNSDKDISSLLTDSEKDVSSISEDLIVSTKETLKINGNEKENIKDNKILKTQYSEENTLNNSSELINLLKESLSKEDVVERIVSTLFQTVLRASVDLQSLNDPEQKLSLRKKKVSESSNCASESEENSDNVFYEAVESDKVKKENQREETLIDEYNSVRTKKNNQTSLQEQNNEGKKVQNIVKRNAQVKGIDKFDPVKEKLLGDKKEREREIRKVLAEGLVEAYDQAELAVLLMEMKFEEEQSIIAAKECTSLQEAITFLQQECSLCAGKYSLKQMVSMLECDHRCCFDCAKNYFTLQITERSINDCVCPFCKEPELGKLGEDQVLDYFSNLDIFLKAVVQEKIHELFQRKLRDRTLMQDPNFKWCVKCSSGYIANPRQTRLICPDCKTITCAKCGRPWEKEHEKMTCQEYSAWKEFNDPENQLARHLDENGVTCPKCNNRYVLAKGGCMHLTCPQCKYEFCSGCAKQFLMGSKCKVSDYCEKLGLHSHHPRNCLFYLRDKEPATLEKLLDENGVNYTRDENNVFTRCRIQLLKESADGSLTEAICGYPVEGQGLCRKHYVEHLCLKIRQHGLETIGILDAEELETVVKRSGRKPPPNPYDGTGRNTLRVKRQLRPRRSVILNASFLGGSAKFLHLFFPTLACETAYELFYSMVGQHTSVGNYWNDPHHQKLFFEYSNYLPFLNNLIVTERSGSYKKGMTKLTKMVLIGGPDDGVITPWQSSQFGCFDSNETVVNMKDQGFYKNDSFGLRTLDKDGKLVTISVSGYSHYDWHLNMSFVDEYVIPFLD</sequence>
<dbReference type="Gene3D" id="3.40.50.1820">
    <property type="entry name" value="alpha/beta hydrolase"/>
    <property type="match status" value="1"/>
</dbReference>
<dbReference type="InterPro" id="IPR032065">
    <property type="entry name" value="RNF31-UBA"/>
</dbReference>
<dbReference type="HOGENOM" id="CLU_238513_0_0_1"/>
<dbReference type="PANTHER" id="PTHR16004:SF2">
    <property type="entry name" value="E3 UBIQUITIN-PROTEIN LIGASE LUBEL"/>
    <property type="match status" value="1"/>
</dbReference>
<name>T1HCE2_RHOPR</name>
<dbReference type="Gene3D" id="1.20.120.1750">
    <property type="match status" value="1"/>
</dbReference>
<feature type="region of interest" description="Disordered" evidence="1">
    <location>
        <begin position="537"/>
        <end position="561"/>
    </location>
</feature>
<dbReference type="PROSITE" id="PS51873">
    <property type="entry name" value="TRIAD"/>
    <property type="match status" value="1"/>
</dbReference>
<dbReference type="Pfam" id="PF18091">
    <property type="entry name" value="E3_UbLigase_RBR"/>
    <property type="match status" value="1"/>
</dbReference>
<feature type="compositionally biased region" description="Polar residues" evidence="1">
    <location>
        <begin position="16"/>
        <end position="35"/>
    </location>
</feature>
<dbReference type="eggNOG" id="KOG1812">
    <property type="taxonomic scope" value="Eukaryota"/>
</dbReference>
<evidence type="ECO:0000313" key="3">
    <source>
        <dbReference type="Proteomes" id="UP000015103"/>
    </source>
</evidence>
<dbReference type="InterPro" id="IPR013083">
    <property type="entry name" value="Znf_RING/FYVE/PHD"/>
</dbReference>
<dbReference type="Pfam" id="PF16678">
    <property type="entry name" value="UBA_HOIP"/>
    <property type="match status" value="1"/>
</dbReference>
<feature type="compositionally biased region" description="Polar residues" evidence="1">
    <location>
        <begin position="55"/>
        <end position="72"/>
    </location>
</feature>
<dbReference type="Gene3D" id="6.10.140.1100">
    <property type="match status" value="1"/>
</dbReference>
<dbReference type="PROSITE" id="PS50089">
    <property type="entry name" value="ZF_RING_2"/>
    <property type="match status" value="1"/>
</dbReference>
<dbReference type="CDD" id="cd20351">
    <property type="entry name" value="Rcat_RBR_HOIP"/>
    <property type="match status" value="1"/>
</dbReference>
<evidence type="ECO:0000256" key="1">
    <source>
        <dbReference type="SAM" id="MobiDB-lite"/>
    </source>
</evidence>
<dbReference type="VEuPathDB" id="VectorBase:RPRC001706"/>
<dbReference type="EnsemblMetazoa" id="RPRC001706-RA">
    <property type="protein sequence ID" value="RPRC001706-PA"/>
    <property type="gene ID" value="RPRC001706"/>
</dbReference>
<dbReference type="Pfam" id="PF02089">
    <property type="entry name" value="Palm_thioest"/>
    <property type="match status" value="1"/>
</dbReference>
<dbReference type="PANTHER" id="PTHR16004">
    <property type="entry name" value="RING FINGER PROTEIN 31-RELATED"/>
    <property type="match status" value="1"/>
</dbReference>
<feature type="region of interest" description="Disordered" evidence="1">
    <location>
        <begin position="1"/>
        <end position="125"/>
    </location>
</feature>
<dbReference type="CDD" id="cd20337">
    <property type="entry name" value="BRcat_RBR_HOIP"/>
    <property type="match status" value="1"/>
</dbReference>
<dbReference type="InterPro" id="IPR002867">
    <property type="entry name" value="IBR_dom"/>
</dbReference>